<keyword evidence="2" id="KW-0813">Transport</keyword>
<feature type="region of interest" description="Disordered" evidence="5">
    <location>
        <begin position="1861"/>
        <end position="1927"/>
    </location>
</feature>
<feature type="compositionally biased region" description="Basic and acidic residues" evidence="5">
    <location>
        <begin position="1357"/>
        <end position="1375"/>
    </location>
</feature>
<dbReference type="EMBL" id="JARKIE010000134">
    <property type="protein sequence ID" value="KAJ7678549.1"/>
    <property type="molecule type" value="Genomic_DNA"/>
</dbReference>
<evidence type="ECO:0000256" key="4">
    <source>
        <dbReference type="SAM" id="Coils"/>
    </source>
</evidence>
<feature type="compositionally biased region" description="Basic and acidic residues" evidence="5">
    <location>
        <begin position="1072"/>
        <end position="1082"/>
    </location>
</feature>
<feature type="domain" description="Nucleoporin Nup159/Nup146 N-terminal" evidence="6">
    <location>
        <begin position="65"/>
        <end position="385"/>
    </location>
</feature>
<dbReference type="Gene3D" id="2.130.10.10">
    <property type="entry name" value="YVTN repeat-like/Quinoprotein amine dehydrogenase"/>
    <property type="match status" value="1"/>
</dbReference>
<gene>
    <name evidence="7" type="ORF">B0H17DRAFT_1206784</name>
</gene>
<feature type="compositionally biased region" description="Low complexity" evidence="5">
    <location>
        <begin position="995"/>
        <end position="1010"/>
    </location>
</feature>
<evidence type="ECO:0000256" key="1">
    <source>
        <dbReference type="ARBA" id="ARBA00004123"/>
    </source>
</evidence>
<evidence type="ECO:0000256" key="5">
    <source>
        <dbReference type="SAM" id="MobiDB-lite"/>
    </source>
</evidence>
<feature type="compositionally biased region" description="Acidic residues" evidence="5">
    <location>
        <begin position="1184"/>
        <end position="1209"/>
    </location>
</feature>
<feature type="compositionally biased region" description="Polar residues" evidence="5">
    <location>
        <begin position="580"/>
        <end position="594"/>
    </location>
</feature>
<feature type="compositionally biased region" description="Polar residues" evidence="5">
    <location>
        <begin position="421"/>
        <end position="434"/>
    </location>
</feature>
<feature type="compositionally biased region" description="Acidic residues" evidence="5">
    <location>
        <begin position="1220"/>
        <end position="1235"/>
    </location>
</feature>
<comment type="subcellular location">
    <subcellularLocation>
        <location evidence="1">Nucleus</location>
    </subcellularLocation>
</comment>
<feature type="compositionally biased region" description="Low complexity" evidence="5">
    <location>
        <begin position="502"/>
        <end position="518"/>
    </location>
</feature>
<keyword evidence="4" id="KW-0175">Coiled coil</keyword>
<protein>
    <recommendedName>
        <fullName evidence="6">Nucleoporin Nup159/Nup146 N-terminal domain-containing protein</fullName>
    </recommendedName>
</protein>
<feature type="compositionally biased region" description="Basic and acidic residues" evidence="5">
    <location>
        <begin position="1281"/>
        <end position="1292"/>
    </location>
</feature>
<feature type="compositionally biased region" description="Low complexity" evidence="5">
    <location>
        <begin position="1028"/>
        <end position="1056"/>
    </location>
</feature>
<dbReference type="InterPro" id="IPR039462">
    <property type="entry name" value="Nup159/Nup146_N"/>
</dbReference>
<proteinExistence type="predicted"/>
<dbReference type="Proteomes" id="UP001221757">
    <property type="component" value="Unassembled WGS sequence"/>
</dbReference>
<organism evidence="7 8">
    <name type="scientific">Mycena rosella</name>
    <name type="common">Pink bonnet</name>
    <name type="synonym">Agaricus rosellus</name>
    <dbReference type="NCBI Taxonomy" id="1033263"/>
    <lineage>
        <taxon>Eukaryota</taxon>
        <taxon>Fungi</taxon>
        <taxon>Dikarya</taxon>
        <taxon>Basidiomycota</taxon>
        <taxon>Agaricomycotina</taxon>
        <taxon>Agaricomycetes</taxon>
        <taxon>Agaricomycetidae</taxon>
        <taxon>Agaricales</taxon>
        <taxon>Marasmiineae</taxon>
        <taxon>Mycenaceae</taxon>
        <taxon>Mycena</taxon>
    </lineage>
</organism>
<feature type="region of interest" description="Disordered" evidence="5">
    <location>
        <begin position="565"/>
        <end position="643"/>
    </location>
</feature>
<feature type="compositionally biased region" description="Low complexity" evidence="5">
    <location>
        <begin position="876"/>
        <end position="887"/>
    </location>
</feature>
<feature type="region of interest" description="Disordered" evidence="5">
    <location>
        <begin position="1690"/>
        <end position="1712"/>
    </location>
</feature>
<sequence>MAAHAPLGRPTQSQVKLDLTPNRPQSDGFTWPTFRLLNKKSRVILSSEPLVPSNFRKAFATASANGGWFAASTSSGLIISPLSELRAAFKTESASNVAFTPQRTLSCNPVALAFACNDTRLLAGTAQGDILVFDTAQLFSAAAQVDPLQIFQDSPSPASQILPNPSTENELAQLVVIVRVNGTVQMFDMNFESRGAWAGTDSESTLVAASWSPKGKQLAIGLRTGDILTFGLTNNAQPLKHIPGTANAPLVSLNWVGPAHTFRTSYGSGGGDPPHHIVSLDARSNTAAFVQLIHPYPMPDRVQNAQVLILPRWDQDAAPAPNEEAKTLFVVGDMSSTDLEVLGNAGPRWCQQSQENQLTVPLDKNDEDTFLLALDVDLTDELPIMYAYLNDGTVQAWYITHPDAKPYAGLIGAAQTAPSTSAFGQQAGTSSAFGQQQPAPATSAFAQSAFSQPQTTATTSAFGQASAFGQPQTSAFSTPSTSAFGQPSAFGQQPAFGQSSFGAQPSSSAFGQSSFGAQPSSTPSPSPFGAPSSTSAFGAPAAPSAFSSTGGGFAAFASSSSSAFGTGAANAPPAAPPLMSTPSVSMGESTSTPSAFGGLSLGGSNSSGSDADNKFKAVGGGMFGSPSPLPLPPNHPANQPAAPVTSAFSDASLIKPASGFGAFGAVGSGAFGGGGSKPSVFSGGGASAFGGGAFSGGGSGSGSGDAKPASAAPAFGKPAFGQSAFGQSGFGQPGFGQKPASAFGQPGFGAAAAAATTPSSGGGFSAFASSAPKGFTNAATGSAFGGGSASASASPPASGGGFGAFSSSAPSAFGAAVASAFGGNSGDSSKSAFGGGSPSPAPASATPSTAASAFAGFGTPAGSPSSGSAFGGGGSATPSTPASAFAGFGTPSGSLFGNKTPQTPAVPQVSASSSPDSARDGKSPSPTDSPPAPLSFTASSTPPTGGAFGNLRSASSGFKPASGFGAFGSDTTPSSSPFFNAASSQAKTPPVSAFGAGSPSTPVTPTPAAGKPAFGAPSVLGGPKSAFAPISAASTPAKTAAPVSGGFSAFGGSPAGLTSSATPAKSFGELLKAGDETPEKAKAKAASVFGGSGSSSPQPQQGSSEKLKLASVFGGSGPSSPQPQPGSSSATPIKPVPVFSAPPKDDESETKESAPKGEKEAVSPESSFAGSSQSSSFVEVSGGEAEDAEDAEGEAEDGDAEEGDEDNDGDSFLSESFGSDSEEAPPDDDDGEDDDAYSRSPSPSEVPLPPSRSPSSTPHAEVPKILVSPSPTPSEESDSSEDSRLSTIREESTTPPGSPEKKERASPPQPKTPLTAPVPIVPSPFGTGIGLGRPSTRPTRSSPLANAPVSGDEDDKEKEKAKEKATAAVQEEKKAHLASPKPIFGVLPTQVKTEPVEEHKGAFGTKPARPKTPPLSALSFGSPTPKAPSNIGKIPLGGAPLPALSMPSPVIASKSSPTSAPTSPGGFFGFGTPKSATPPTPSTPSTAPKGFFGVQPAASATPPTPSTAPKGFFGIQPAASSSKPQSPAPVAPELTMEEGMQKECAILFANMTRELEDFRLLAQAASQKRLELSKSAGGSRRAADLGNRTKWALGDVVQFGQAMRMYEQDLAELKEGRAQQQKQFRELQSNLLKAGTRREEIGRFLKAQHDNDFAKMLKARTLGPEHLETQTHLRRSIRAMQDRIQKLESHLQDSKKRLSRANTGNPGLRAPTLDTLNRTFRNMDIALDNQTSDIERLTARVAKLNMNNGQRRTGTARDARLPNPVTRQRPFNVTPHVAVTTAAALNAERSAHKLKRALLSVRKEPLLNTQAASAPPAPLAFQTPQRAGLGIGLGVGGPATPMRGLSLGLPGPSTPPQAYMPGFDFPEEDNFNPSPPPATRRGAGGSGKTRISNSVPLRRSPGQPMATPSPPPSFDWGPLPNFQKKPAVAADLGGSWVSDGFGSKK</sequence>
<feature type="compositionally biased region" description="Polar residues" evidence="5">
    <location>
        <begin position="891"/>
        <end position="903"/>
    </location>
</feature>
<feature type="compositionally biased region" description="Polar residues" evidence="5">
    <location>
        <begin position="489"/>
        <end position="501"/>
    </location>
</feature>
<evidence type="ECO:0000313" key="7">
    <source>
        <dbReference type="EMBL" id="KAJ7678549.1"/>
    </source>
</evidence>
<evidence type="ECO:0000256" key="2">
    <source>
        <dbReference type="ARBA" id="ARBA00022448"/>
    </source>
</evidence>
<feature type="region of interest" description="Disordered" evidence="5">
    <location>
        <begin position="1"/>
        <end position="24"/>
    </location>
</feature>
<accession>A0AAD7D5U2</accession>
<dbReference type="SUPFAM" id="SSF117289">
    <property type="entry name" value="Nucleoporin domain"/>
    <property type="match status" value="1"/>
</dbReference>
<feature type="compositionally biased region" description="Low complexity" evidence="5">
    <location>
        <begin position="470"/>
        <end position="484"/>
    </location>
</feature>
<feature type="compositionally biased region" description="Low complexity" evidence="5">
    <location>
        <begin position="905"/>
        <end position="916"/>
    </location>
</feature>
<feature type="region of interest" description="Disordered" evidence="5">
    <location>
        <begin position="421"/>
        <end position="450"/>
    </location>
</feature>
<name>A0AAD7D5U2_MYCRO</name>
<dbReference type="Pfam" id="PF16755">
    <property type="entry name" value="Beta-prop_NUP159_NUP214"/>
    <property type="match status" value="1"/>
</dbReference>
<feature type="compositionally biased region" description="Low complexity" evidence="5">
    <location>
        <begin position="842"/>
        <end position="868"/>
    </location>
</feature>
<feature type="coiled-coil region" evidence="4">
    <location>
        <begin position="1603"/>
        <end position="1630"/>
    </location>
</feature>
<reference evidence="7" key="1">
    <citation type="submission" date="2023-03" db="EMBL/GenBank/DDBJ databases">
        <title>Massive genome expansion in bonnet fungi (Mycena s.s.) driven by repeated elements and novel gene families across ecological guilds.</title>
        <authorList>
            <consortium name="Lawrence Berkeley National Laboratory"/>
            <person name="Harder C.B."/>
            <person name="Miyauchi S."/>
            <person name="Viragh M."/>
            <person name="Kuo A."/>
            <person name="Thoen E."/>
            <person name="Andreopoulos B."/>
            <person name="Lu D."/>
            <person name="Skrede I."/>
            <person name="Drula E."/>
            <person name="Henrissat B."/>
            <person name="Morin E."/>
            <person name="Kohler A."/>
            <person name="Barry K."/>
            <person name="LaButti K."/>
            <person name="Morin E."/>
            <person name="Salamov A."/>
            <person name="Lipzen A."/>
            <person name="Mereny Z."/>
            <person name="Hegedus B."/>
            <person name="Baldrian P."/>
            <person name="Stursova M."/>
            <person name="Weitz H."/>
            <person name="Taylor A."/>
            <person name="Grigoriev I.V."/>
            <person name="Nagy L.G."/>
            <person name="Martin F."/>
            <person name="Kauserud H."/>
        </authorList>
    </citation>
    <scope>NUCLEOTIDE SEQUENCE</scope>
    <source>
        <strain evidence="7">CBHHK067</strain>
    </source>
</reference>
<comment type="caution">
    <text evidence="7">The sequence shown here is derived from an EMBL/GenBank/DDBJ whole genome shotgun (WGS) entry which is preliminary data.</text>
</comment>
<feature type="compositionally biased region" description="Low complexity" evidence="5">
    <location>
        <begin position="529"/>
        <end position="541"/>
    </location>
</feature>
<feature type="compositionally biased region" description="Low complexity" evidence="5">
    <location>
        <begin position="1094"/>
        <end position="1104"/>
    </location>
</feature>
<feature type="compositionally biased region" description="Low complexity" evidence="5">
    <location>
        <begin position="1163"/>
        <end position="1183"/>
    </location>
</feature>
<feature type="region of interest" description="Disordered" evidence="5">
    <location>
        <begin position="827"/>
        <end position="1531"/>
    </location>
</feature>
<feature type="compositionally biased region" description="Low complexity" evidence="5">
    <location>
        <begin position="973"/>
        <end position="984"/>
    </location>
</feature>
<evidence type="ECO:0000259" key="6">
    <source>
        <dbReference type="Pfam" id="PF16755"/>
    </source>
</evidence>
<dbReference type="InterPro" id="IPR015943">
    <property type="entry name" value="WD40/YVTN_repeat-like_dom_sf"/>
</dbReference>
<feature type="compositionally biased region" description="Low complexity" evidence="5">
    <location>
        <begin position="1452"/>
        <end position="1475"/>
    </location>
</feature>
<evidence type="ECO:0000313" key="8">
    <source>
        <dbReference type="Proteomes" id="UP001221757"/>
    </source>
</evidence>
<feature type="compositionally biased region" description="Low complexity" evidence="5">
    <location>
        <begin position="435"/>
        <end position="450"/>
    </location>
</feature>
<dbReference type="GO" id="GO:0005634">
    <property type="term" value="C:nucleus"/>
    <property type="evidence" value="ECO:0007669"/>
    <property type="project" value="UniProtKB-SubCell"/>
</dbReference>
<evidence type="ECO:0000256" key="3">
    <source>
        <dbReference type="ARBA" id="ARBA00023242"/>
    </source>
</evidence>
<feature type="region of interest" description="Disordered" evidence="5">
    <location>
        <begin position="470"/>
        <end position="541"/>
    </location>
</feature>
<keyword evidence="3" id="KW-0539">Nucleus</keyword>
<feature type="compositionally biased region" description="Basic and acidic residues" evidence="5">
    <location>
        <begin position="1150"/>
        <end position="1162"/>
    </location>
</feature>
<keyword evidence="8" id="KW-1185">Reference proteome</keyword>